<keyword evidence="2" id="KW-1185">Reference proteome</keyword>
<dbReference type="SUPFAM" id="SSF55277">
    <property type="entry name" value="GYF domain"/>
    <property type="match status" value="1"/>
</dbReference>
<proteinExistence type="predicted"/>
<feature type="non-terminal residue" evidence="1">
    <location>
        <position position="1"/>
    </location>
</feature>
<dbReference type="Proteomes" id="UP001190700">
    <property type="component" value="Unassembled WGS sequence"/>
</dbReference>
<protein>
    <submittedName>
        <fullName evidence="1">Uncharacterized protein</fullName>
    </submittedName>
</protein>
<evidence type="ECO:0000313" key="2">
    <source>
        <dbReference type="Proteomes" id="UP001190700"/>
    </source>
</evidence>
<dbReference type="EMBL" id="LGRX02014131">
    <property type="protein sequence ID" value="KAK3265109.1"/>
    <property type="molecule type" value="Genomic_DNA"/>
</dbReference>
<name>A0AAE0FSC7_9CHLO</name>
<sequence length="163" mass="18718">IFDEQRAIHNEKSNCFSTYGVQLQLLTSEGQAKVEFDQGKVEQQEVQEQYDKQREQYLKAANTSSQAKMRELKLIKYKYKTIDGGEAGPYTIEELRQYLEYGYLKPDLEVYNCFKTESQLELIGKIVESATGYGKRAADMSIALETHLAQVNALRQQGTQRDT</sequence>
<organism evidence="1 2">
    <name type="scientific">Cymbomonas tetramitiformis</name>
    <dbReference type="NCBI Taxonomy" id="36881"/>
    <lineage>
        <taxon>Eukaryota</taxon>
        <taxon>Viridiplantae</taxon>
        <taxon>Chlorophyta</taxon>
        <taxon>Pyramimonadophyceae</taxon>
        <taxon>Pyramimonadales</taxon>
        <taxon>Pyramimonadaceae</taxon>
        <taxon>Cymbomonas</taxon>
    </lineage>
</organism>
<comment type="caution">
    <text evidence="1">The sequence shown here is derived from an EMBL/GenBank/DDBJ whole genome shotgun (WGS) entry which is preliminary data.</text>
</comment>
<evidence type="ECO:0000313" key="1">
    <source>
        <dbReference type="EMBL" id="KAK3265109.1"/>
    </source>
</evidence>
<gene>
    <name evidence="1" type="ORF">CYMTET_26188</name>
</gene>
<accession>A0AAE0FSC7</accession>
<dbReference type="AlphaFoldDB" id="A0AAE0FSC7"/>
<dbReference type="InterPro" id="IPR035445">
    <property type="entry name" value="GYF-like_dom_sf"/>
</dbReference>
<dbReference type="Gene3D" id="3.30.1490.40">
    <property type="match status" value="1"/>
</dbReference>
<reference evidence="1 2" key="1">
    <citation type="journal article" date="2015" name="Genome Biol. Evol.">
        <title>Comparative Genomics of a Bacterivorous Green Alga Reveals Evolutionary Causalities and Consequences of Phago-Mixotrophic Mode of Nutrition.</title>
        <authorList>
            <person name="Burns J.A."/>
            <person name="Paasch A."/>
            <person name="Narechania A."/>
            <person name="Kim E."/>
        </authorList>
    </citation>
    <scope>NUCLEOTIDE SEQUENCE [LARGE SCALE GENOMIC DNA]</scope>
    <source>
        <strain evidence="1 2">PLY_AMNH</strain>
    </source>
</reference>